<reference evidence="3" key="1">
    <citation type="submission" date="2023-03" db="EMBL/GenBank/DDBJ databases">
        <title>Mating type loci evolution in Malassezia.</title>
        <authorList>
            <person name="Coelho M.A."/>
        </authorList>
    </citation>
    <scope>NUCLEOTIDE SEQUENCE</scope>
    <source>
        <strain evidence="3">CBS 9431</strain>
    </source>
</reference>
<proteinExistence type="predicted"/>
<evidence type="ECO:0000259" key="2">
    <source>
        <dbReference type="Pfam" id="PF01105"/>
    </source>
</evidence>
<keyword evidence="4" id="KW-1185">Reference proteome</keyword>
<keyword evidence="1" id="KW-0732">Signal</keyword>
<sequence>MRVAWAGWAALAATVSAIKFELPSAKNPTPFCIWNYALEDTLAVISINVIPRDQRTAADQSIDVRVIDRTHHNVYLSKKDLKDETRLAINTHHDADLGVCISNKGKHIDLDVHLGGDAIDYNAIANQESLSGMETELRKLADPRR</sequence>
<dbReference type="Pfam" id="PF01105">
    <property type="entry name" value="EMP24_GP25L"/>
    <property type="match status" value="1"/>
</dbReference>
<dbReference type="RefSeq" id="XP_060124144.1">
    <property type="nucleotide sequence ID" value="XM_060268161.1"/>
</dbReference>
<protein>
    <submittedName>
        <fullName evidence="3">Vesicle coat component</fullName>
    </submittedName>
</protein>
<evidence type="ECO:0000313" key="4">
    <source>
        <dbReference type="Proteomes" id="UP001217754"/>
    </source>
</evidence>
<dbReference type="Proteomes" id="UP001217754">
    <property type="component" value="Chromosome 9"/>
</dbReference>
<feature type="chain" id="PRO_5042136506" evidence="1">
    <location>
        <begin position="18"/>
        <end position="145"/>
    </location>
</feature>
<dbReference type="InterPro" id="IPR009038">
    <property type="entry name" value="GOLD_dom"/>
</dbReference>
<feature type="signal peptide" evidence="1">
    <location>
        <begin position="1"/>
        <end position="17"/>
    </location>
</feature>
<dbReference type="AlphaFoldDB" id="A0AAF0JBV9"/>
<evidence type="ECO:0000313" key="3">
    <source>
        <dbReference type="EMBL" id="WFD41247.1"/>
    </source>
</evidence>
<dbReference type="GeneID" id="85227895"/>
<dbReference type="EMBL" id="CP119966">
    <property type="protein sequence ID" value="WFD41247.1"/>
    <property type="molecule type" value="Genomic_DNA"/>
</dbReference>
<feature type="domain" description="GOLD" evidence="2">
    <location>
        <begin position="18"/>
        <end position="141"/>
    </location>
</feature>
<organism evidence="3 4">
    <name type="scientific">Malassezia japonica</name>
    <dbReference type="NCBI Taxonomy" id="223818"/>
    <lineage>
        <taxon>Eukaryota</taxon>
        <taxon>Fungi</taxon>
        <taxon>Dikarya</taxon>
        <taxon>Basidiomycota</taxon>
        <taxon>Ustilaginomycotina</taxon>
        <taxon>Malasseziomycetes</taxon>
        <taxon>Malasseziales</taxon>
        <taxon>Malasseziaceae</taxon>
        <taxon>Malassezia</taxon>
    </lineage>
</organism>
<gene>
    <name evidence="3" type="primary">ERV25</name>
    <name evidence="3" type="ORF">MJAP1_004244</name>
</gene>
<name>A0AAF0JBV9_9BASI</name>
<evidence type="ECO:0000256" key="1">
    <source>
        <dbReference type="SAM" id="SignalP"/>
    </source>
</evidence>
<accession>A0AAF0JBV9</accession>